<gene>
    <name evidence="2" type="ORF">ERW49_08420</name>
</gene>
<proteinExistence type="predicted"/>
<evidence type="ECO:0000313" key="3">
    <source>
        <dbReference type="Proteomes" id="UP000293465"/>
    </source>
</evidence>
<evidence type="ECO:0000256" key="1">
    <source>
        <dbReference type="SAM" id="Phobius"/>
    </source>
</evidence>
<keyword evidence="1" id="KW-0812">Transmembrane</keyword>
<dbReference type="AlphaFoldDB" id="A0A4Q5KK64"/>
<feature type="transmembrane region" description="Helical" evidence="1">
    <location>
        <begin position="117"/>
        <end position="141"/>
    </location>
</feature>
<protein>
    <submittedName>
        <fullName evidence="2">Uncharacterized protein</fullName>
    </submittedName>
</protein>
<dbReference type="RefSeq" id="WP_130086931.1">
    <property type="nucleotide sequence ID" value="NZ_SEZJ01000006.1"/>
</dbReference>
<feature type="transmembrane region" description="Helical" evidence="1">
    <location>
        <begin position="79"/>
        <end position="97"/>
    </location>
</feature>
<dbReference type="OrthoDB" id="6292715at2"/>
<keyword evidence="1" id="KW-0472">Membrane</keyword>
<reference evidence="2 3" key="1">
    <citation type="submission" date="2019-02" db="EMBL/GenBank/DDBJ databases">
        <title>Genome sequences of Aliivibrio finisterrensis strains from farmed Atlantic salmon.</title>
        <authorList>
            <person name="Bowman J.P."/>
        </authorList>
    </citation>
    <scope>NUCLEOTIDE SEQUENCE [LARGE SCALE GENOMIC DNA]</scope>
    <source>
        <strain evidence="2 3">A32</strain>
    </source>
</reference>
<comment type="caution">
    <text evidence="2">The sequence shown here is derived from an EMBL/GenBank/DDBJ whole genome shotgun (WGS) entry which is preliminary data.</text>
</comment>
<dbReference type="Proteomes" id="UP000293465">
    <property type="component" value="Unassembled WGS sequence"/>
</dbReference>
<accession>A0A4Q5KK64</accession>
<feature type="transmembrane region" description="Helical" evidence="1">
    <location>
        <begin position="7"/>
        <end position="28"/>
    </location>
</feature>
<name>A0A4Q5KK64_9GAMM</name>
<dbReference type="EMBL" id="SEZJ01000006">
    <property type="protein sequence ID" value="RYU46617.1"/>
    <property type="molecule type" value="Genomic_DNA"/>
</dbReference>
<keyword evidence="1" id="KW-1133">Transmembrane helix</keyword>
<organism evidence="2 3">
    <name type="scientific">Aliivibrio finisterrensis</name>
    <dbReference type="NCBI Taxonomy" id="511998"/>
    <lineage>
        <taxon>Bacteria</taxon>
        <taxon>Pseudomonadati</taxon>
        <taxon>Pseudomonadota</taxon>
        <taxon>Gammaproteobacteria</taxon>
        <taxon>Vibrionales</taxon>
        <taxon>Vibrionaceae</taxon>
        <taxon>Aliivibrio</taxon>
    </lineage>
</organism>
<evidence type="ECO:0000313" key="2">
    <source>
        <dbReference type="EMBL" id="RYU46617.1"/>
    </source>
</evidence>
<feature type="transmembrane region" description="Helical" evidence="1">
    <location>
        <begin position="48"/>
        <end position="67"/>
    </location>
</feature>
<sequence length="163" mass="18643">MSNNTSVNYKWTFSIFFLMFLILFVQLFGTDMKEPIKAVLESGLLNKLLWAFVAGVLFIHRYLFASYELAKDSFIYKHFGAYADTLFGIGTYGVAGSTSLALLKGLYMQTFFQGKHFIGFGTFDLISMFLLTSFLLFYCIFNTAMLLKDIIFYSENSVVEVRS</sequence>
<dbReference type="GeneID" id="56275069"/>